<dbReference type="Pfam" id="PF14420">
    <property type="entry name" value="Clr5"/>
    <property type="match status" value="1"/>
</dbReference>
<name>A0A0N1HCZ4_9EURO</name>
<feature type="region of interest" description="Disordered" evidence="1">
    <location>
        <begin position="208"/>
        <end position="319"/>
    </location>
</feature>
<evidence type="ECO:0000313" key="3">
    <source>
        <dbReference type="EMBL" id="KPI41962.1"/>
    </source>
</evidence>
<dbReference type="PANTHER" id="PTHR38788:SF3">
    <property type="entry name" value="CLR5 DOMAIN-CONTAINING PROTEIN"/>
    <property type="match status" value="1"/>
</dbReference>
<keyword evidence="4" id="KW-1185">Reference proteome</keyword>
<feature type="compositionally biased region" description="Low complexity" evidence="1">
    <location>
        <begin position="211"/>
        <end position="253"/>
    </location>
</feature>
<organism evidence="3 4">
    <name type="scientific">Cyphellophora attinorum</name>
    <dbReference type="NCBI Taxonomy" id="1664694"/>
    <lineage>
        <taxon>Eukaryota</taxon>
        <taxon>Fungi</taxon>
        <taxon>Dikarya</taxon>
        <taxon>Ascomycota</taxon>
        <taxon>Pezizomycotina</taxon>
        <taxon>Eurotiomycetes</taxon>
        <taxon>Chaetothyriomycetidae</taxon>
        <taxon>Chaetothyriales</taxon>
        <taxon>Cyphellophoraceae</taxon>
        <taxon>Cyphellophora</taxon>
    </lineage>
</organism>
<sequence>MPATPLRSQVVLGGPMTKDELLLLSPDHEQTLWGAYADIGNDDSTVDDPALEVYVGSGIGIRGVKTRTQNYVRISEGQTTPESGKHEQLLAKPGIRSRPQLIAGYRNGKVVPRPYVLLMEQLCSILTKAIDLPLGRYLSQSYHEMLLEARHESLPDVPWVGLNRAAQLLQCLGSRVVKRFCDHCKWENDGIKYRNVDPGLPGSEIKITRPATSMSKAAKAATASTTGTTTSGTASKTSKATTASTTGTTTSGTVFKNSKATTASTTGTTTSGTASTPGTSSDNDLDIVMSDTLPLKPRRPHKPRQPYKPQRGSPSHEDWARIRPILAELYVDQGMRLQDVQDTLVSQHNFHATTDMYRKRITQWKLQKCVKSADKASGGYD</sequence>
<dbReference type="VEuPathDB" id="FungiDB:AB675_5670"/>
<dbReference type="OrthoDB" id="539213at2759"/>
<dbReference type="GeneID" id="28737782"/>
<accession>A0A0N1HCZ4</accession>
<feature type="compositionally biased region" description="Low complexity" evidence="1">
    <location>
        <begin position="260"/>
        <end position="281"/>
    </location>
</feature>
<dbReference type="AlphaFoldDB" id="A0A0N1HCZ4"/>
<comment type="caution">
    <text evidence="3">The sequence shown here is derived from an EMBL/GenBank/DDBJ whole genome shotgun (WGS) entry which is preliminary data.</text>
</comment>
<dbReference type="Proteomes" id="UP000038010">
    <property type="component" value="Unassembled WGS sequence"/>
</dbReference>
<gene>
    <name evidence="3" type="ORF">AB675_5670</name>
</gene>
<evidence type="ECO:0000256" key="1">
    <source>
        <dbReference type="SAM" id="MobiDB-lite"/>
    </source>
</evidence>
<dbReference type="RefSeq" id="XP_018001925.1">
    <property type="nucleotide sequence ID" value="XM_018145902.1"/>
</dbReference>
<feature type="compositionally biased region" description="Basic residues" evidence="1">
    <location>
        <begin position="296"/>
        <end position="305"/>
    </location>
</feature>
<reference evidence="3 4" key="1">
    <citation type="submission" date="2015-06" db="EMBL/GenBank/DDBJ databases">
        <title>Draft genome of the ant-associated black yeast Phialophora attae CBS 131958.</title>
        <authorList>
            <person name="Moreno L.F."/>
            <person name="Stielow B.J."/>
            <person name="de Hoog S."/>
            <person name="Vicente V.A."/>
            <person name="Weiss V.A."/>
            <person name="de Vries M."/>
            <person name="Cruz L.M."/>
            <person name="Souza E.M."/>
        </authorList>
    </citation>
    <scope>NUCLEOTIDE SEQUENCE [LARGE SCALE GENOMIC DNA]</scope>
    <source>
        <strain evidence="3 4">CBS 131958</strain>
    </source>
</reference>
<feature type="domain" description="Clr5" evidence="2">
    <location>
        <begin position="316"/>
        <end position="368"/>
    </location>
</feature>
<dbReference type="InterPro" id="IPR025676">
    <property type="entry name" value="Clr5_dom"/>
</dbReference>
<evidence type="ECO:0000259" key="2">
    <source>
        <dbReference type="Pfam" id="PF14420"/>
    </source>
</evidence>
<dbReference type="EMBL" id="LFJN01000008">
    <property type="protein sequence ID" value="KPI41962.1"/>
    <property type="molecule type" value="Genomic_DNA"/>
</dbReference>
<evidence type="ECO:0000313" key="4">
    <source>
        <dbReference type="Proteomes" id="UP000038010"/>
    </source>
</evidence>
<protein>
    <recommendedName>
        <fullName evidence="2">Clr5 domain-containing protein</fullName>
    </recommendedName>
</protein>
<proteinExistence type="predicted"/>
<dbReference type="PANTHER" id="PTHR38788">
    <property type="entry name" value="CLR5 DOMAIN-CONTAINING PROTEIN"/>
    <property type="match status" value="1"/>
</dbReference>